<organism evidence="2 3">
    <name type="scientific">Penicillium malachiteum</name>
    <dbReference type="NCBI Taxonomy" id="1324776"/>
    <lineage>
        <taxon>Eukaryota</taxon>
        <taxon>Fungi</taxon>
        <taxon>Dikarya</taxon>
        <taxon>Ascomycota</taxon>
        <taxon>Pezizomycotina</taxon>
        <taxon>Eurotiomycetes</taxon>
        <taxon>Eurotiomycetidae</taxon>
        <taxon>Eurotiales</taxon>
        <taxon>Aspergillaceae</taxon>
        <taxon>Penicillium</taxon>
    </lineage>
</organism>
<protein>
    <recommendedName>
        <fullName evidence="1">GST N-terminal domain-containing protein</fullName>
    </recommendedName>
</protein>
<dbReference type="InterPro" id="IPR036282">
    <property type="entry name" value="Glutathione-S-Trfase_C_sf"/>
</dbReference>
<dbReference type="SUPFAM" id="SSF47616">
    <property type="entry name" value="GST C-terminal domain-like"/>
    <property type="match status" value="1"/>
</dbReference>
<accession>A0AAD6HUI9</accession>
<proteinExistence type="predicted"/>
<keyword evidence="3" id="KW-1185">Reference proteome</keyword>
<reference evidence="2" key="1">
    <citation type="journal article" date="2023" name="IMA Fungus">
        <title>Comparative genomic study of the Penicillium genus elucidates a diverse pangenome and 15 lateral gene transfer events.</title>
        <authorList>
            <person name="Petersen C."/>
            <person name="Sorensen T."/>
            <person name="Nielsen M.R."/>
            <person name="Sondergaard T.E."/>
            <person name="Sorensen J.L."/>
            <person name="Fitzpatrick D.A."/>
            <person name="Frisvad J.C."/>
            <person name="Nielsen K.L."/>
        </authorList>
    </citation>
    <scope>NUCLEOTIDE SEQUENCE</scope>
    <source>
        <strain evidence="2">IBT 17514</strain>
    </source>
</reference>
<dbReference type="PROSITE" id="PS50404">
    <property type="entry name" value="GST_NTER"/>
    <property type="match status" value="1"/>
</dbReference>
<evidence type="ECO:0000259" key="1">
    <source>
        <dbReference type="PROSITE" id="PS50404"/>
    </source>
</evidence>
<dbReference type="Gene3D" id="3.40.30.10">
    <property type="entry name" value="Glutaredoxin"/>
    <property type="match status" value="1"/>
</dbReference>
<dbReference type="AlphaFoldDB" id="A0AAD6HUI9"/>
<dbReference type="Pfam" id="PF22041">
    <property type="entry name" value="GST_C_7"/>
    <property type="match status" value="1"/>
</dbReference>
<dbReference type="Pfam" id="PF13417">
    <property type="entry name" value="GST_N_3"/>
    <property type="match status" value="1"/>
</dbReference>
<dbReference type="InterPro" id="IPR054416">
    <property type="entry name" value="GST_UstS-like_C"/>
</dbReference>
<gene>
    <name evidence="2" type="ORF">N7493_001596</name>
</gene>
<dbReference type="GO" id="GO:0005737">
    <property type="term" value="C:cytoplasm"/>
    <property type="evidence" value="ECO:0007669"/>
    <property type="project" value="TreeGrafter"/>
</dbReference>
<comment type="caution">
    <text evidence="2">The sequence shown here is derived from an EMBL/GenBank/DDBJ whole genome shotgun (WGS) entry which is preliminary data.</text>
</comment>
<reference evidence="2" key="2">
    <citation type="submission" date="2023-01" db="EMBL/GenBank/DDBJ databases">
        <authorList>
            <person name="Petersen C."/>
        </authorList>
    </citation>
    <scope>NUCLEOTIDE SEQUENCE</scope>
    <source>
        <strain evidence="2">IBT 17514</strain>
    </source>
</reference>
<dbReference type="Gene3D" id="1.20.1050.10">
    <property type="match status" value="1"/>
</dbReference>
<dbReference type="InterPro" id="IPR036249">
    <property type="entry name" value="Thioredoxin-like_sf"/>
</dbReference>
<sequence>MSTENQPEIVLYDLACVKNFCLSPVVWRIRMILNYKKIPYRTIFIEFPDIEPTMKAIGLPLPESETKYTVPAIQHVPSNTYMMGSDPIAEFLESTYPEPPLSIASELGTKIQTQARTAAWLTFRNSVVPREYHLFSPRSQEFFRRTREATIGQPLEDILKGDREDESWKAIDPEMQKLNTLLLTNSAQGPFILGEQPSYADFFIAGLLQCARTTEESVFQRLAKYPGFDQVYNACLPFMEKRD</sequence>
<dbReference type="Proteomes" id="UP001215712">
    <property type="component" value="Unassembled WGS sequence"/>
</dbReference>
<evidence type="ECO:0000313" key="3">
    <source>
        <dbReference type="Proteomes" id="UP001215712"/>
    </source>
</evidence>
<name>A0AAD6HUI9_9EURO</name>
<dbReference type="InterPro" id="IPR050983">
    <property type="entry name" value="GST_Omega/HSP26"/>
</dbReference>
<feature type="domain" description="GST N-terminal" evidence="1">
    <location>
        <begin position="13"/>
        <end position="100"/>
    </location>
</feature>
<dbReference type="PANTHER" id="PTHR43968:SF6">
    <property type="entry name" value="GLUTATHIONE S-TRANSFERASE OMEGA"/>
    <property type="match status" value="1"/>
</dbReference>
<dbReference type="SUPFAM" id="SSF52833">
    <property type="entry name" value="Thioredoxin-like"/>
    <property type="match status" value="1"/>
</dbReference>
<evidence type="ECO:0000313" key="2">
    <source>
        <dbReference type="EMBL" id="KAJ5738441.1"/>
    </source>
</evidence>
<dbReference type="InterPro" id="IPR004045">
    <property type="entry name" value="Glutathione_S-Trfase_N"/>
</dbReference>
<dbReference type="PANTHER" id="PTHR43968">
    <property type="match status" value="1"/>
</dbReference>
<dbReference type="EMBL" id="JAQJAN010000002">
    <property type="protein sequence ID" value="KAJ5738441.1"/>
    <property type="molecule type" value="Genomic_DNA"/>
</dbReference>